<dbReference type="InterPro" id="IPR039624">
    <property type="entry name" value="LEA1/2/D7/KIN2"/>
</dbReference>
<dbReference type="OrthoDB" id="1736743at2759"/>
<dbReference type="PANTHER" id="PTHR34191">
    <property type="entry name" value="LATE EMBRYOGENESIS ABUNDANT PROTEIN (LEA) FAMILY PROTEIN"/>
    <property type="match status" value="1"/>
</dbReference>
<dbReference type="PANTHER" id="PTHR34191:SF20">
    <property type="entry name" value="LATE EMBRYOGENESIS ABUNDANT PROTEIN (LEA) FAMILY PROTEIN"/>
    <property type="match status" value="1"/>
</dbReference>
<evidence type="ECO:0000256" key="1">
    <source>
        <dbReference type="SAM" id="MobiDB-lite"/>
    </source>
</evidence>
<keyword evidence="3" id="KW-1185">Reference proteome</keyword>
<gene>
    <name evidence="2" type="ORF">K7X08_002847</name>
</gene>
<feature type="region of interest" description="Disordered" evidence="1">
    <location>
        <begin position="1"/>
        <end position="20"/>
    </location>
</feature>
<sequence length="67" mass="6918">MDALKKMIPQVGETKAPEEKGMMEKAGNAAGNAAQSAKETAQQVGQQVKDTTLGAVDAVKNATGMNK</sequence>
<dbReference type="Proteomes" id="UP001152561">
    <property type="component" value="Unassembled WGS sequence"/>
</dbReference>
<accession>A0A9Q1MHN1</accession>
<dbReference type="EMBL" id="JAJAGQ010000007">
    <property type="protein sequence ID" value="KAJ8557222.1"/>
    <property type="molecule type" value="Genomic_DNA"/>
</dbReference>
<evidence type="ECO:0000313" key="3">
    <source>
        <dbReference type="Proteomes" id="UP001152561"/>
    </source>
</evidence>
<evidence type="ECO:0000313" key="2">
    <source>
        <dbReference type="EMBL" id="KAJ8557222.1"/>
    </source>
</evidence>
<dbReference type="AlphaFoldDB" id="A0A9Q1MHN1"/>
<name>A0A9Q1MHN1_9SOLA</name>
<comment type="caution">
    <text evidence="2">The sequence shown here is derived from an EMBL/GenBank/DDBJ whole genome shotgun (WGS) entry which is preliminary data.</text>
</comment>
<reference evidence="3" key="1">
    <citation type="journal article" date="2023" name="Proc. Natl. Acad. Sci. U.S.A.">
        <title>Genomic and structural basis for evolution of tropane alkaloid biosynthesis.</title>
        <authorList>
            <person name="Wanga Y.-J."/>
            <person name="Taina T."/>
            <person name="Yua J.-Y."/>
            <person name="Lia J."/>
            <person name="Xua B."/>
            <person name="Chenc J."/>
            <person name="D'Auriad J.C."/>
            <person name="Huanga J.-P."/>
            <person name="Huanga S.-X."/>
        </authorList>
    </citation>
    <scope>NUCLEOTIDE SEQUENCE [LARGE SCALE GENOMIC DNA]</scope>
    <source>
        <strain evidence="3">cv. KIB-2019</strain>
    </source>
</reference>
<proteinExistence type="predicted"/>
<protein>
    <submittedName>
        <fullName evidence="2">Uncharacterized protein</fullName>
    </submittedName>
</protein>
<feature type="region of interest" description="Disordered" evidence="1">
    <location>
        <begin position="26"/>
        <end position="46"/>
    </location>
</feature>
<organism evidence="2 3">
    <name type="scientific">Anisodus acutangulus</name>
    <dbReference type="NCBI Taxonomy" id="402998"/>
    <lineage>
        <taxon>Eukaryota</taxon>
        <taxon>Viridiplantae</taxon>
        <taxon>Streptophyta</taxon>
        <taxon>Embryophyta</taxon>
        <taxon>Tracheophyta</taxon>
        <taxon>Spermatophyta</taxon>
        <taxon>Magnoliopsida</taxon>
        <taxon>eudicotyledons</taxon>
        <taxon>Gunneridae</taxon>
        <taxon>Pentapetalae</taxon>
        <taxon>asterids</taxon>
        <taxon>lamiids</taxon>
        <taxon>Solanales</taxon>
        <taxon>Solanaceae</taxon>
        <taxon>Solanoideae</taxon>
        <taxon>Hyoscyameae</taxon>
        <taxon>Anisodus</taxon>
    </lineage>
</organism>
<feature type="compositionally biased region" description="Polar residues" evidence="1">
    <location>
        <begin position="35"/>
        <end position="46"/>
    </location>
</feature>